<dbReference type="PROSITE" id="PS00356">
    <property type="entry name" value="HTH_LACI_1"/>
    <property type="match status" value="1"/>
</dbReference>
<dbReference type="SUPFAM" id="SSF47413">
    <property type="entry name" value="lambda repressor-like DNA-binding domains"/>
    <property type="match status" value="1"/>
</dbReference>
<dbReference type="InterPro" id="IPR028082">
    <property type="entry name" value="Peripla_BP_I"/>
</dbReference>
<dbReference type="PANTHER" id="PTHR30146:SF109">
    <property type="entry name" value="HTH-TYPE TRANSCRIPTIONAL REGULATOR GALS"/>
    <property type="match status" value="1"/>
</dbReference>
<dbReference type="Pfam" id="PF13377">
    <property type="entry name" value="Peripla_BP_3"/>
    <property type="match status" value="1"/>
</dbReference>
<accession>A0ABS8DL20</accession>
<protein>
    <submittedName>
        <fullName evidence="5">LacI family DNA-binding transcriptional regulator</fullName>
    </submittedName>
</protein>
<evidence type="ECO:0000256" key="3">
    <source>
        <dbReference type="ARBA" id="ARBA00023163"/>
    </source>
</evidence>
<dbReference type="InterPro" id="IPR000843">
    <property type="entry name" value="HTH_LacI"/>
</dbReference>
<gene>
    <name evidence="5" type="ORF">LIZ65_17850</name>
</gene>
<keyword evidence="3" id="KW-0804">Transcription</keyword>
<dbReference type="InterPro" id="IPR046335">
    <property type="entry name" value="LacI/GalR-like_sensor"/>
</dbReference>
<keyword evidence="2 5" id="KW-0238">DNA-binding</keyword>
<keyword evidence="6" id="KW-1185">Reference proteome</keyword>
<dbReference type="Gene3D" id="3.40.50.2300">
    <property type="match status" value="2"/>
</dbReference>
<proteinExistence type="predicted"/>
<comment type="caution">
    <text evidence="5">The sequence shown here is derived from an EMBL/GenBank/DDBJ whole genome shotgun (WGS) entry which is preliminary data.</text>
</comment>
<dbReference type="GO" id="GO:0003677">
    <property type="term" value="F:DNA binding"/>
    <property type="evidence" value="ECO:0007669"/>
    <property type="project" value="UniProtKB-KW"/>
</dbReference>
<dbReference type="CDD" id="cd01392">
    <property type="entry name" value="HTH_LacI"/>
    <property type="match status" value="1"/>
</dbReference>
<reference evidence="5 6" key="1">
    <citation type="submission" date="2021-10" db="EMBL/GenBank/DDBJ databases">
        <title>Collection of gut derived symbiotic bacterial strains cultured from healthy donors.</title>
        <authorList>
            <person name="Lin H."/>
            <person name="Littmann E."/>
            <person name="Kohout C."/>
            <person name="Pamer E.G."/>
        </authorList>
    </citation>
    <scope>NUCLEOTIDE SEQUENCE [LARGE SCALE GENOMIC DNA]</scope>
    <source>
        <strain evidence="5 6">DFI.1.165</strain>
    </source>
</reference>
<dbReference type="InterPro" id="IPR010982">
    <property type="entry name" value="Lambda_DNA-bd_dom_sf"/>
</dbReference>
<evidence type="ECO:0000256" key="2">
    <source>
        <dbReference type="ARBA" id="ARBA00023125"/>
    </source>
</evidence>
<name>A0ABS8DL20_9FIRM</name>
<dbReference type="Proteomes" id="UP001299546">
    <property type="component" value="Unassembled WGS sequence"/>
</dbReference>
<organism evidence="5 6">
    <name type="scientific">Bariatricus massiliensis</name>
    <dbReference type="NCBI Taxonomy" id="1745713"/>
    <lineage>
        <taxon>Bacteria</taxon>
        <taxon>Bacillati</taxon>
        <taxon>Bacillota</taxon>
        <taxon>Clostridia</taxon>
        <taxon>Lachnospirales</taxon>
        <taxon>Lachnospiraceae</taxon>
        <taxon>Bariatricus</taxon>
    </lineage>
</organism>
<evidence type="ECO:0000256" key="1">
    <source>
        <dbReference type="ARBA" id="ARBA00023015"/>
    </source>
</evidence>
<sequence length="330" mass="37022">MNIRELAEAAGVSPATVSLVLNEKPGVGEETRARVMKLAEELNYKGMSSTKKAKNILFLKYIKHGMIVEENAGFISTIMDSIENDCRAQGYTLSIVLSENQLEKTLSEIDYDNFYGIIFLGTELDENTYPLLNEIPIPYVVVDNVMPHFDCSAIAIDNFEIVYGALSHLKELGYKEIAYFRSNIRIQNFIERADAFYKYSGRFGFSFEKVHEFKMVPTLLGSFQSMTDYLRDNPRLPACVFADNDTIAIGAMKALKKAGYRIPEDIAVIGFDDIPFAAINSPTLSTMRVPKKAIGSLALRQLLMKINNDIDAIQKTRVGGELIIRHSTQK</sequence>
<dbReference type="RefSeq" id="WP_066730685.1">
    <property type="nucleotide sequence ID" value="NZ_JAJCIQ010000004.1"/>
</dbReference>
<dbReference type="Gene3D" id="1.10.260.40">
    <property type="entry name" value="lambda repressor-like DNA-binding domains"/>
    <property type="match status" value="1"/>
</dbReference>
<dbReference type="Pfam" id="PF00356">
    <property type="entry name" value="LacI"/>
    <property type="match status" value="1"/>
</dbReference>
<feature type="domain" description="HTH lacI-type" evidence="4">
    <location>
        <begin position="1"/>
        <end position="55"/>
    </location>
</feature>
<dbReference type="EMBL" id="JAJCIS010000019">
    <property type="protein sequence ID" value="MCB7389151.1"/>
    <property type="molecule type" value="Genomic_DNA"/>
</dbReference>
<dbReference type="PROSITE" id="PS50932">
    <property type="entry name" value="HTH_LACI_2"/>
    <property type="match status" value="1"/>
</dbReference>
<dbReference type="SUPFAM" id="SSF53822">
    <property type="entry name" value="Periplasmic binding protein-like I"/>
    <property type="match status" value="1"/>
</dbReference>
<evidence type="ECO:0000313" key="5">
    <source>
        <dbReference type="EMBL" id="MCB7389151.1"/>
    </source>
</evidence>
<evidence type="ECO:0000259" key="4">
    <source>
        <dbReference type="PROSITE" id="PS50932"/>
    </source>
</evidence>
<dbReference type="SMART" id="SM00354">
    <property type="entry name" value="HTH_LACI"/>
    <property type="match status" value="1"/>
</dbReference>
<keyword evidence="1" id="KW-0805">Transcription regulation</keyword>
<evidence type="ECO:0000313" key="6">
    <source>
        <dbReference type="Proteomes" id="UP001299546"/>
    </source>
</evidence>
<dbReference type="PANTHER" id="PTHR30146">
    <property type="entry name" value="LACI-RELATED TRANSCRIPTIONAL REPRESSOR"/>
    <property type="match status" value="1"/>
</dbReference>